<accession>A0A392WC70</accession>
<reference evidence="2 3" key="1">
    <citation type="journal article" date="2018" name="Front. Plant Sci.">
        <title>Red Clover (Trifolium pratense) and Zigzag Clover (T. medium) - A Picture of Genomic Similarities and Differences.</title>
        <authorList>
            <person name="Dluhosova J."/>
            <person name="Istvanek J."/>
            <person name="Nedelnik J."/>
            <person name="Repkova J."/>
        </authorList>
    </citation>
    <scope>NUCLEOTIDE SEQUENCE [LARGE SCALE GENOMIC DNA]</scope>
    <source>
        <strain evidence="3">cv. 10/8</strain>
        <tissue evidence="2">Leaf</tissue>
    </source>
</reference>
<feature type="compositionally biased region" description="Basic and acidic residues" evidence="1">
    <location>
        <begin position="19"/>
        <end position="44"/>
    </location>
</feature>
<dbReference type="EMBL" id="LXQA011442443">
    <property type="protein sequence ID" value="MCI97413.1"/>
    <property type="molecule type" value="Genomic_DNA"/>
</dbReference>
<comment type="caution">
    <text evidence="2">The sequence shown here is derived from an EMBL/GenBank/DDBJ whole genome shotgun (WGS) entry which is preliminary data.</text>
</comment>
<dbReference type="Proteomes" id="UP000265520">
    <property type="component" value="Unassembled WGS sequence"/>
</dbReference>
<evidence type="ECO:0000313" key="2">
    <source>
        <dbReference type="EMBL" id="MCI97413.1"/>
    </source>
</evidence>
<feature type="region of interest" description="Disordered" evidence="1">
    <location>
        <begin position="19"/>
        <end position="66"/>
    </location>
</feature>
<evidence type="ECO:0000313" key="3">
    <source>
        <dbReference type="Proteomes" id="UP000265520"/>
    </source>
</evidence>
<evidence type="ECO:0000256" key="1">
    <source>
        <dbReference type="SAM" id="MobiDB-lite"/>
    </source>
</evidence>
<name>A0A392WC70_9FABA</name>
<feature type="non-terminal residue" evidence="2">
    <location>
        <position position="1"/>
    </location>
</feature>
<keyword evidence="3" id="KW-1185">Reference proteome</keyword>
<organism evidence="2 3">
    <name type="scientific">Trifolium medium</name>
    <dbReference type="NCBI Taxonomy" id="97028"/>
    <lineage>
        <taxon>Eukaryota</taxon>
        <taxon>Viridiplantae</taxon>
        <taxon>Streptophyta</taxon>
        <taxon>Embryophyta</taxon>
        <taxon>Tracheophyta</taxon>
        <taxon>Spermatophyta</taxon>
        <taxon>Magnoliopsida</taxon>
        <taxon>eudicotyledons</taxon>
        <taxon>Gunneridae</taxon>
        <taxon>Pentapetalae</taxon>
        <taxon>rosids</taxon>
        <taxon>fabids</taxon>
        <taxon>Fabales</taxon>
        <taxon>Fabaceae</taxon>
        <taxon>Papilionoideae</taxon>
        <taxon>50 kb inversion clade</taxon>
        <taxon>NPAAA clade</taxon>
        <taxon>Hologalegina</taxon>
        <taxon>IRL clade</taxon>
        <taxon>Trifolieae</taxon>
        <taxon>Trifolium</taxon>
    </lineage>
</organism>
<dbReference type="AlphaFoldDB" id="A0A392WC70"/>
<sequence>QENFAAQVKELRETREVLDEAKNELGDSEAGRAEERKSLEEELGKLQSALAPTEDEPESVRGLTTR</sequence>
<proteinExistence type="predicted"/>
<protein>
    <submittedName>
        <fullName evidence="2">Uncharacterized protein</fullName>
    </submittedName>
</protein>
<feature type="non-terminal residue" evidence="2">
    <location>
        <position position="66"/>
    </location>
</feature>